<dbReference type="InterPro" id="IPR036388">
    <property type="entry name" value="WH-like_DNA-bd_sf"/>
</dbReference>
<dbReference type="InterPro" id="IPR055767">
    <property type="entry name" value="DUF7343"/>
</dbReference>
<dbReference type="SUPFAM" id="SSF46785">
    <property type="entry name" value="Winged helix' DNA-binding domain"/>
    <property type="match status" value="1"/>
</dbReference>
<feature type="transmembrane region" description="Helical" evidence="2">
    <location>
        <begin position="136"/>
        <end position="156"/>
    </location>
</feature>
<name>A0A7G9YL86_9EURY</name>
<evidence type="ECO:0000259" key="3">
    <source>
        <dbReference type="Pfam" id="PF24034"/>
    </source>
</evidence>
<dbReference type="InterPro" id="IPR036390">
    <property type="entry name" value="WH_DNA-bd_sf"/>
</dbReference>
<dbReference type="Gene3D" id="2.60.40.1120">
    <property type="entry name" value="Carboxypeptidase-like, regulatory domain"/>
    <property type="match status" value="1"/>
</dbReference>
<keyword evidence="2" id="KW-0472">Membrane</keyword>
<feature type="domain" description="DUF7343" evidence="3">
    <location>
        <begin position="203"/>
        <end position="261"/>
    </location>
</feature>
<evidence type="ECO:0000313" key="4">
    <source>
        <dbReference type="EMBL" id="QNO48770.1"/>
    </source>
</evidence>
<accession>A0A7G9YL86</accession>
<protein>
    <recommendedName>
        <fullName evidence="3">DUF7343 domain-containing protein</fullName>
    </recommendedName>
</protein>
<dbReference type="Gene3D" id="1.10.10.10">
    <property type="entry name" value="Winged helix-like DNA-binding domain superfamily/Winged helix DNA-binding domain"/>
    <property type="match status" value="1"/>
</dbReference>
<reference evidence="4" key="1">
    <citation type="submission" date="2020-06" db="EMBL/GenBank/DDBJ databases">
        <title>Unique genomic features of the anaerobic methanotrophic archaea.</title>
        <authorList>
            <person name="Chadwick G.L."/>
            <person name="Skennerton C.T."/>
            <person name="Laso-Perez R."/>
            <person name="Leu A.O."/>
            <person name="Speth D.R."/>
            <person name="Yu H."/>
            <person name="Morgan-Lang C."/>
            <person name="Hatzenpichler R."/>
            <person name="Goudeau D."/>
            <person name="Malmstrom R."/>
            <person name="Brazelton W.J."/>
            <person name="Woyke T."/>
            <person name="Hallam S.J."/>
            <person name="Tyson G.W."/>
            <person name="Wegener G."/>
            <person name="Boetius A."/>
            <person name="Orphan V."/>
        </authorList>
    </citation>
    <scope>NUCLEOTIDE SEQUENCE</scope>
</reference>
<evidence type="ECO:0000256" key="2">
    <source>
        <dbReference type="SAM" id="Phobius"/>
    </source>
</evidence>
<feature type="region of interest" description="Disordered" evidence="1">
    <location>
        <begin position="163"/>
        <end position="199"/>
    </location>
</feature>
<dbReference type="EMBL" id="MT631361">
    <property type="protein sequence ID" value="QNO48770.1"/>
    <property type="molecule type" value="Genomic_DNA"/>
</dbReference>
<gene>
    <name evidence="4" type="ORF">BEOMFINI_00009</name>
</gene>
<dbReference type="Pfam" id="PF24034">
    <property type="entry name" value="DUF7343"/>
    <property type="match status" value="1"/>
</dbReference>
<proteinExistence type="predicted"/>
<dbReference type="AlphaFoldDB" id="A0A7G9YL86"/>
<sequence length="264" mass="29387">MLRRCLLLIAIFVVCAPSAAAAVVHGTTYEWSTFEALENTIVLVNSTPPQVLVASSGSYTFDLPEGSYTIRAEYYRGNLLEYCAEEEITIVGDGDFVLDLLMFPPIEEAYLYEDINFSEDLFDYEELYEAEEDSTVLLYATGILSVLAIVSALFLWKRGKKVAGKGGKEDYGYEPVEPEPEAPEEPGEPEELEHGGAESAIPSDLQEVLSIIRDRDGRITQKDLRLRLNYSEAKASLMITDLEDRGLVKKVKKGRGNVIILTEL</sequence>
<organism evidence="4">
    <name type="scientific">Candidatus Methanogaster sp. ANME-2c ERB4</name>
    <dbReference type="NCBI Taxonomy" id="2759911"/>
    <lineage>
        <taxon>Archaea</taxon>
        <taxon>Methanobacteriati</taxon>
        <taxon>Methanobacteriota</taxon>
        <taxon>Stenosarchaea group</taxon>
        <taxon>Methanomicrobia</taxon>
        <taxon>Methanosarcinales</taxon>
        <taxon>ANME-2 cluster</taxon>
        <taxon>Candidatus Methanogasteraceae</taxon>
        <taxon>Candidatus Methanogaster</taxon>
    </lineage>
</organism>
<dbReference type="InterPro" id="IPR008969">
    <property type="entry name" value="CarboxyPept-like_regulatory"/>
</dbReference>
<evidence type="ECO:0000256" key="1">
    <source>
        <dbReference type="SAM" id="MobiDB-lite"/>
    </source>
</evidence>
<keyword evidence="2" id="KW-0812">Transmembrane</keyword>
<keyword evidence="2" id="KW-1133">Transmembrane helix</keyword>
<feature type="compositionally biased region" description="Acidic residues" evidence="1">
    <location>
        <begin position="176"/>
        <end position="191"/>
    </location>
</feature>
<dbReference type="SUPFAM" id="SSF49464">
    <property type="entry name" value="Carboxypeptidase regulatory domain-like"/>
    <property type="match status" value="1"/>
</dbReference>